<keyword evidence="2" id="KW-1133">Transmembrane helix</keyword>
<gene>
    <name evidence="3" type="ORF">EV420DRAFT_1757831</name>
</gene>
<feature type="compositionally biased region" description="Low complexity" evidence="1">
    <location>
        <begin position="518"/>
        <end position="528"/>
    </location>
</feature>
<feature type="compositionally biased region" description="Low complexity" evidence="1">
    <location>
        <begin position="639"/>
        <end position="652"/>
    </location>
</feature>
<keyword evidence="2" id="KW-0472">Membrane</keyword>
<feature type="transmembrane region" description="Helical" evidence="2">
    <location>
        <begin position="47"/>
        <end position="73"/>
    </location>
</feature>
<dbReference type="EMBL" id="JAUEPS010000001">
    <property type="protein sequence ID" value="KAK0470274.1"/>
    <property type="molecule type" value="Genomic_DNA"/>
</dbReference>
<sequence length="956" mass="101941">MSTDFYNPYEEPYAARITPYEYKGTPSAVYPQIRSDIRLQRRPKRSWLLHGLSFALHFGLIFIHVLILMIWVTHLEHKVVIPIGKESNLVSTVIVQVSQIIITLYLAAMIFISQQLATRRNLHARQTLTATHDNMSAWTGLGAALLSLWRQTTVAASIVGALSVTAYFVFAAVLHITTPAIFSVQPFNMSRQATISTTLGPPNISINNLGSSNPSSFWLDSTPVIPYLSHSDRISKIGLENGTLYDVLENNNGEGDVSVNALTFNVTCGYVDGASVTPINDTGNWTVDTIYDEHVQPIPALAPNTFKWLNFYSYNFQDPWRHVLFYTSANITDSNGSNGSFVTLNPPMRPGPNMNASRENVSYFDKTTVYTMQIIGCTVTQINQSAVVDAQSHLLKRLYPSGHKSTSTWAKWDPETIPANATVSSSPEGTTTIYGRGEQTVVSDVALRKRQTPAENPTSAPAPQDPNPTPAPAQGSPAQNAGGTTPFVPPQGSTPEPAPVPNAGGGGGGGQSPPPEPQGSTPPATEPQSPTPVPAPPVEPSGPAPQNPEPTPAPVTPTAESQNPNPTPAPVTPTAEPQNPNPTPAPVTSAPAPQNPDPSPAPPFLAPQNPNTSLAPVTSAPAPQNPNPSPAQPTPAPQNPNASPVPATSAPAPQNPDPSPGPPQLNTPQPAPQRQSTQGNNDAVTASGEQTTTPAVQSSPSPNSQPGGSQPSLTTTTPSAHNSSSGFGSLSYYDMSNVFLDVWWNLFDQAAISRFPSTDDCPGFPWTNPELCNPLTVVEQFVMEDLGLHSTLLDSPVKAAPKITLHDLENSISSATAASYWAALYAKAGGLKDDDPYNIANVNNFAVNAMSGNATITYPYTATRLNINLLPLLVGLGASVGLLLLVFRLIGTPILGDSGIDTIGVLQILWLMRTRPDLQKIISDVDEPSTENLREAGMVNTSMHMHDETRPFVIYS</sequence>
<feature type="compositionally biased region" description="Polar residues" evidence="1">
    <location>
        <begin position="672"/>
        <end position="696"/>
    </location>
</feature>
<dbReference type="PANTHER" id="PTHR24216:SF65">
    <property type="entry name" value="PAXILLIN-LIKE PROTEIN 1"/>
    <property type="match status" value="1"/>
</dbReference>
<feature type="transmembrane region" description="Helical" evidence="2">
    <location>
        <begin position="93"/>
        <end position="112"/>
    </location>
</feature>
<accession>A0AA39NR08</accession>
<dbReference type="AlphaFoldDB" id="A0AA39NR08"/>
<dbReference type="PANTHER" id="PTHR24216">
    <property type="entry name" value="PAXILLIN-RELATED"/>
    <property type="match status" value="1"/>
</dbReference>
<evidence type="ECO:0000256" key="1">
    <source>
        <dbReference type="SAM" id="MobiDB-lite"/>
    </source>
</evidence>
<feature type="compositionally biased region" description="Polar residues" evidence="1">
    <location>
        <begin position="713"/>
        <end position="725"/>
    </location>
</feature>
<comment type="caution">
    <text evidence="3">The sequence shown here is derived from an EMBL/GenBank/DDBJ whole genome shotgun (WGS) entry which is preliminary data.</text>
</comment>
<evidence type="ECO:0000256" key="2">
    <source>
        <dbReference type="SAM" id="Phobius"/>
    </source>
</evidence>
<dbReference type="Proteomes" id="UP001175211">
    <property type="component" value="Unassembled WGS sequence"/>
</dbReference>
<evidence type="ECO:0000313" key="4">
    <source>
        <dbReference type="Proteomes" id="UP001175211"/>
    </source>
</evidence>
<reference evidence="3" key="1">
    <citation type="submission" date="2023-06" db="EMBL/GenBank/DDBJ databases">
        <authorList>
            <consortium name="Lawrence Berkeley National Laboratory"/>
            <person name="Ahrendt S."/>
            <person name="Sahu N."/>
            <person name="Indic B."/>
            <person name="Wong-Bajracharya J."/>
            <person name="Merenyi Z."/>
            <person name="Ke H.-M."/>
            <person name="Monk M."/>
            <person name="Kocsube S."/>
            <person name="Drula E."/>
            <person name="Lipzen A."/>
            <person name="Balint B."/>
            <person name="Henrissat B."/>
            <person name="Andreopoulos B."/>
            <person name="Martin F.M."/>
            <person name="Harder C.B."/>
            <person name="Rigling D."/>
            <person name="Ford K.L."/>
            <person name="Foster G.D."/>
            <person name="Pangilinan J."/>
            <person name="Papanicolaou A."/>
            <person name="Barry K."/>
            <person name="LaButti K."/>
            <person name="Viragh M."/>
            <person name="Koriabine M."/>
            <person name="Yan M."/>
            <person name="Riley R."/>
            <person name="Champramary S."/>
            <person name="Plett K.L."/>
            <person name="Tsai I.J."/>
            <person name="Slot J."/>
            <person name="Sipos G."/>
            <person name="Plett J."/>
            <person name="Nagy L.G."/>
            <person name="Grigoriev I.V."/>
        </authorList>
    </citation>
    <scope>NUCLEOTIDE SEQUENCE</scope>
    <source>
        <strain evidence="3">CCBAS 213</strain>
    </source>
</reference>
<proteinExistence type="predicted"/>
<feature type="compositionally biased region" description="Pro residues" evidence="1">
    <location>
        <begin position="593"/>
        <end position="605"/>
    </location>
</feature>
<dbReference type="RefSeq" id="XP_060340067.1">
    <property type="nucleotide sequence ID" value="XM_060480525.1"/>
</dbReference>
<protein>
    <submittedName>
        <fullName evidence="3">Uncharacterized protein</fullName>
    </submittedName>
</protein>
<feature type="compositionally biased region" description="Pro residues" evidence="1">
    <location>
        <begin position="529"/>
        <end position="555"/>
    </location>
</feature>
<organism evidence="3 4">
    <name type="scientific">Armillaria tabescens</name>
    <name type="common">Ringless honey mushroom</name>
    <name type="synonym">Agaricus tabescens</name>
    <dbReference type="NCBI Taxonomy" id="1929756"/>
    <lineage>
        <taxon>Eukaryota</taxon>
        <taxon>Fungi</taxon>
        <taxon>Dikarya</taxon>
        <taxon>Basidiomycota</taxon>
        <taxon>Agaricomycotina</taxon>
        <taxon>Agaricomycetes</taxon>
        <taxon>Agaricomycetidae</taxon>
        <taxon>Agaricales</taxon>
        <taxon>Marasmiineae</taxon>
        <taxon>Physalacriaceae</taxon>
        <taxon>Desarmillaria</taxon>
    </lineage>
</organism>
<feature type="transmembrane region" description="Helical" evidence="2">
    <location>
        <begin position="154"/>
        <end position="176"/>
    </location>
</feature>
<evidence type="ECO:0000313" key="3">
    <source>
        <dbReference type="EMBL" id="KAK0470274.1"/>
    </source>
</evidence>
<feature type="compositionally biased region" description="Low complexity" evidence="1">
    <location>
        <begin position="697"/>
        <end position="712"/>
    </location>
</feature>
<name>A0AA39NR08_ARMTA</name>
<keyword evidence="2" id="KW-0812">Transmembrane</keyword>
<keyword evidence="4" id="KW-1185">Reference proteome</keyword>
<feature type="compositionally biased region" description="Polar residues" evidence="1">
    <location>
        <begin position="419"/>
        <end position="433"/>
    </location>
</feature>
<feature type="compositionally biased region" description="Pro residues" evidence="1">
    <location>
        <begin position="623"/>
        <end position="638"/>
    </location>
</feature>
<feature type="transmembrane region" description="Helical" evidence="2">
    <location>
        <begin position="869"/>
        <end position="890"/>
    </location>
</feature>
<feature type="compositionally biased region" description="Pro residues" evidence="1">
    <location>
        <begin position="653"/>
        <end position="671"/>
    </location>
</feature>
<feature type="region of interest" description="Disordered" evidence="1">
    <location>
        <begin position="418"/>
        <end position="725"/>
    </location>
</feature>
<dbReference type="GeneID" id="85364073"/>